<dbReference type="SUPFAM" id="SSF161098">
    <property type="entry name" value="MetI-like"/>
    <property type="match status" value="1"/>
</dbReference>
<protein>
    <submittedName>
        <fullName evidence="8">ABC transporter permease</fullName>
    </submittedName>
</protein>
<gene>
    <name evidence="8" type="ORF">JD108_07970</name>
    <name evidence="9" type="ORF">KDJ56_07650</name>
</gene>
<dbReference type="FunFam" id="1.10.3720.10:FF:000001">
    <property type="entry name" value="Glycine betaine ABC transporter, permease"/>
    <property type="match status" value="1"/>
</dbReference>
<dbReference type="RefSeq" id="WP_198829312.1">
    <property type="nucleotide sequence ID" value="NZ_CP066308.1"/>
</dbReference>
<sequence>MSTLLDVFELFRNEWEMILVSTSEHLFMSVSGVIIAILIGVPLAIWMTKNEKLALIIQTSINIIQTIPSLALLLMIMIFFGLGYTTAILALVCYSFLPIVQNTYTGLQNVDRHLIEAGKGMGMTPLQLLLKVKIPLAMPVMMAGFRIATVVSIGVATIATFVGAGGLGAVIFRGILSTDDVRILAGSIPAAILAVSVDFLLKWAEKRSGVHLYKARNH</sequence>
<organism evidence="8 10">
    <name type="scientific">Brevibacillus composti</name>
    <dbReference type="NCBI Taxonomy" id="2796470"/>
    <lineage>
        <taxon>Bacteria</taxon>
        <taxon>Bacillati</taxon>
        <taxon>Bacillota</taxon>
        <taxon>Bacilli</taxon>
        <taxon>Bacillales</taxon>
        <taxon>Paenibacillaceae</taxon>
        <taxon>Brevibacillus</taxon>
    </lineage>
</organism>
<keyword evidence="3 6" id="KW-0812">Transmembrane</keyword>
<evidence type="ECO:0000256" key="5">
    <source>
        <dbReference type="ARBA" id="ARBA00023136"/>
    </source>
</evidence>
<reference evidence="8 10" key="1">
    <citation type="submission" date="2020-12" db="EMBL/GenBank/DDBJ databases">
        <title>strain FJAT-54423T represents a novel species of the genus Brevibacillus.</title>
        <authorList>
            <person name="Tang R."/>
        </authorList>
    </citation>
    <scope>NUCLEOTIDE SEQUENCE [LARGE SCALE GENOMIC DNA]</scope>
    <source>
        <strain evidence="8 10">FJAT-54423</strain>
    </source>
</reference>
<keyword evidence="11" id="KW-1185">Reference proteome</keyword>
<keyword evidence="2 6" id="KW-0813">Transport</keyword>
<keyword evidence="4 6" id="KW-1133">Transmembrane helix</keyword>
<dbReference type="GO" id="GO:0005886">
    <property type="term" value="C:plasma membrane"/>
    <property type="evidence" value="ECO:0007669"/>
    <property type="project" value="UniProtKB-SubCell"/>
</dbReference>
<feature type="transmembrane region" description="Helical" evidence="6">
    <location>
        <begin position="145"/>
        <end position="171"/>
    </location>
</feature>
<dbReference type="InterPro" id="IPR035906">
    <property type="entry name" value="MetI-like_sf"/>
</dbReference>
<feature type="transmembrane region" description="Helical" evidence="6">
    <location>
        <begin position="69"/>
        <end position="97"/>
    </location>
</feature>
<evidence type="ECO:0000256" key="3">
    <source>
        <dbReference type="ARBA" id="ARBA00022692"/>
    </source>
</evidence>
<dbReference type="PROSITE" id="PS50928">
    <property type="entry name" value="ABC_TM1"/>
    <property type="match status" value="1"/>
</dbReference>
<reference evidence="9" key="2">
    <citation type="submission" date="2021-04" db="EMBL/GenBank/DDBJ databases">
        <title>Brevibacillus composti FJAT-54423, complete genome.</title>
        <authorList>
            <person name="Tang R."/>
        </authorList>
    </citation>
    <scope>NUCLEOTIDE SEQUENCE</scope>
    <source>
        <strain evidence="9">FJAT-54424</strain>
    </source>
</reference>
<comment type="subcellular location">
    <subcellularLocation>
        <location evidence="6">Cell membrane</location>
        <topology evidence="6">Multi-pass membrane protein</topology>
    </subcellularLocation>
    <subcellularLocation>
        <location evidence="1">Membrane</location>
        <topology evidence="1">Multi-pass membrane protein</topology>
    </subcellularLocation>
</comment>
<dbReference type="AlphaFoldDB" id="A0A7T5ENC8"/>
<feature type="domain" description="ABC transmembrane type-1" evidence="7">
    <location>
        <begin position="22"/>
        <end position="201"/>
    </location>
</feature>
<evidence type="ECO:0000256" key="2">
    <source>
        <dbReference type="ARBA" id="ARBA00022448"/>
    </source>
</evidence>
<evidence type="ECO:0000256" key="6">
    <source>
        <dbReference type="RuleBase" id="RU363032"/>
    </source>
</evidence>
<name>A0A7T5ENC8_9BACL</name>
<evidence type="ECO:0000313" key="8">
    <source>
        <dbReference type="EMBL" id="QQE75798.1"/>
    </source>
</evidence>
<dbReference type="EMBL" id="CP066308">
    <property type="protein sequence ID" value="QQE75798.1"/>
    <property type="molecule type" value="Genomic_DNA"/>
</dbReference>
<dbReference type="PANTHER" id="PTHR30177:SF4">
    <property type="entry name" value="OSMOPROTECTANT IMPORT PERMEASE PROTEIN OSMW"/>
    <property type="match status" value="1"/>
</dbReference>
<evidence type="ECO:0000256" key="4">
    <source>
        <dbReference type="ARBA" id="ARBA00022989"/>
    </source>
</evidence>
<evidence type="ECO:0000256" key="1">
    <source>
        <dbReference type="ARBA" id="ARBA00004141"/>
    </source>
</evidence>
<accession>A0A7T5ENC8</accession>
<dbReference type="GO" id="GO:0031460">
    <property type="term" value="P:glycine betaine transport"/>
    <property type="evidence" value="ECO:0007669"/>
    <property type="project" value="TreeGrafter"/>
</dbReference>
<dbReference type="Proteomes" id="UP000595847">
    <property type="component" value="Chromosome"/>
</dbReference>
<dbReference type="CDD" id="cd06261">
    <property type="entry name" value="TM_PBP2"/>
    <property type="match status" value="1"/>
</dbReference>
<evidence type="ECO:0000313" key="10">
    <source>
        <dbReference type="Proteomes" id="UP000595847"/>
    </source>
</evidence>
<feature type="transmembrane region" description="Helical" evidence="6">
    <location>
        <begin position="26"/>
        <end position="48"/>
    </location>
</feature>
<dbReference type="Gene3D" id="1.10.3720.10">
    <property type="entry name" value="MetI-like"/>
    <property type="match status" value="1"/>
</dbReference>
<dbReference type="KEGG" id="bcop:JD108_07970"/>
<dbReference type="Proteomes" id="UP000677234">
    <property type="component" value="Chromosome"/>
</dbReference>
<proteinExistence type="inferred from homology"/>
<evidence type="ECO:0000313" key="11">
    <source>
        <dbReference type="Proteomes" id="UP000677234"/>
    </source>
</evidence>
<dbReference type="InterPro" id="IPR000515">
    <property type="entry name" value="MetI-like"/>
</dbReference>
<evidence type="ECO:0000313" key="9">
    <source>
        <dbReference type="EMBL" id="QUO42824.1"/>
    </source>
</evidence>
<dbReference type="PANTHER" id="PTHR30177">
    <property type="entry name" value="GLYCINE BETAINE/L-PROLINE TRANSPORT SYSTEM PERMEASE PROTEIN PROW"/>
    <property type="match status" value="1"/>
</dbReference>
<keyword evidence="5 6" id="KW-0472">Membrane</keyword>
<comment type="similarity">
    <text evidence="6">Belongs to the binding-protein-dependent transport system permease family.</text>
</comment>
<feature type="transmembrane region" description="Helical" evidence="6">
    <location>
        <begin position="183"/>
        <end position="204"/>
    </location>
</feature>
<dbReference type="InterPro" id="IPR051204">
    <property type="entry name" value="ABC_transp_perm/SBD"/>
</dbReference>
<dbReference type="EMBL" id="CP073708">
    <property type="protein sequence ID" value="QUO42824.1"/>
    <property type="molecule type" value="Genomic_DNA"/>
</dbReference>
<dbReference type="GO" id="GO:0055085">
    <property type="term" value="P:transmembrane transport"/>
    <property type="evidence" value="ECO:0007669"/>
    <property type="project" value="InterPro"/>
</dbReference>
<evidence type="ECO:0000259" key="7">
    <source>
        <dbReference type="PROSITE" id="PS50928"/>
    </source>
</evidence>
<dbReference type="Pfam" id="PF00528">
    <property type="entry name" value="BPD_transp_1"/>
    <property type="match status" value="1"/>
</dbReference>